<protein>
    <submittedName>
        <fullName evidence="1">Uncharacterized protein</fullName>
    </submittedName>
</protein>
<comment type="caution">
    <text evidence="1">The sequence shown here is derived from an EMBL/GenBank/DDBJ whole genome shotgun (WGS) entry which is preliminary data.</text>
</comment>
<dbReference type="EMBL" id="QAMZ01000037">
    <property type="protein sequence ID" value="PWL53407.1"/>
    <property type="molecule type" value="Genomic_DNA"/>
</dbReference>
<reference evidence="1 2" key="1">
    <citation type="submission" date="2018-03" db="EMBL/GenBank/DDBJ databases">
        <title>The uncultured portion of the human microbiome is neutrally assembled.</title>
        <authorList>
            <person name="Jeraldo P."/>
            <person name="Boardman L."/>
            <person name="White B.A."/>
            <person name="Nelson H."/>
            <person name="Goldenfeld N."/>
            <person name="Chia N."/>
        </authorList>
    </citation>
    <scope>NUCLEOTIDE SEQUENCE [LARGE SCALE GENOMIC DNA]</scope>
    <source>
        <strain evidence="1">CIM:MAG 903</strain>
    </source>
</reference>
<name>A0A316M459_9CLOT</name>
<evidence type="ECO:0000313" key="1">
    <source>
        <dbReference type="EMBL" id="PWL53407.1"/>
    </source>
</evidence>
<dbReference type="Proteomes" id="UP000246114">
    <property type="component" value="Unassembled WGS sequence"/>
</dbReference>
<evidence type="ECO:0000313" key="2">
    <source>
        <dbReference type="Proteomes" id="UP000246114"/>
    </source>
</evidence>
<sequence>MHHKNKKFVFGNNHIIKLPHHGSLNSDKIIKENIIKYFDFAISTGYKKHGLPKDEIINK</sequence>
<proteinExistence type="predicted"/>
<accession>A0A316M459</accession>
<organism evidence="1 2">
    <name type="scientific">Clostridium cadaveris</name>
    <dbReference type="NCBI Taxonomy" id="1529"/>
    <lineage>
        <taxon>Bacteria</taxon>
        <taxon>Bacillati</taxon>
        <taxon>Bacillota</taxon>
        <taxon>Clostridia</taxon>
        <taxon>Eubacteriales</taxon>
        <taxon>Clostridiaceae</taxon>
        <taxon>Clostridium</taxon>
    </lineage>
</organism>
<gene>
    <name evidence="1" type="ORF">DBY38_07905</name>
</gene>
<dbReference type="AlphaFoldDB" id="A0A316M459"/>